<proteinExistence type="predicted"/>
<organism evidence="1 2">
    <name type="scientific">Smallanthus sonchifolius</name>
    <dbReference type="NCBI Taxonomy" id="185202"/>
    <lineage>
        <taxon>Eukaryota</taxon>
        <taxon>Viridiplantae</taxon>
        <taxon>Streptophyta</taxon>
        <taxon>Embryophyta</taxon>
        <taxon>Tracheophyta</taxon>
        <taxon>Spermatophyta</taxon>
        <taxon>Magnoliopsida</taxon>
        <taxon>eudicotyledons</taxon>
        <taxon>Gunneridae</taxon>
        <taxon>Pentapetalae</taxon>
        <taxon>asterids</taxon>
        <taxon>campanulids</taxon>
        <taxon>Asterales</taxon>
        <taxon>Asteraceae</taxon>
        <taxon>Asteroideae</taxon>
        <taxon>Heliantheae alliance</taxon>
        <taxon>Millerieae</taxon>
        <taxon>Smallanthus</taxon>
    </lineage>
</organism>
<dbReference type="Proteomes" id="UP001056120">
    <property type="component" value="Linkage Group LG04"/>
</dbReference>
<keyword evidence="2" id="KW-1185">Reference proteome</keyword>
<dbReference type="EMBL" id="CM042021">
    <property type="protein sequence ID" value="KAI3819440.1"/>
    <property type="molecule type" value="Genomic_DNA"/>
</dbReference>
<reference evidence="2" key="1">
    <citation type="journal article" date="2022" name="Mol. Ecol. Resour.">
        <title>The genomes of chicory, endive, great burdock and yacon provide insights into Asteraceae palaeo-polyploidization history and plant inulin production.</title>
        <authorList>
            <person name="Fan W."/>
            <person name="Wang S."/>
            <person name="Wang H."/>
            <person name="Wang A."/>
            <person name="Jiang F."/>
            <person name="Liu H."/>
            <person name="Zhao H."/>
            <person name="Xu D."/>
            <person name="Zhang Y."/>
        </authorList>
    </citation>
    <scope>NUCLEOTIDE SEQUENCE [LARGE SCALE GENOMIC DNA]</scope>
    <source>
        <strain evidence="2">cv. Yunnan</strain>
    </source>
</reference>
<gene>
    <name evidence="1" type="ORF">L1987_13276</name>
</gene>
<comment type="caution">
    <text evidence="1">The sequence shown here is derived from an EMBL/GenBank/DDBJ whole genome shotgun (WGS) entry which is preliminary data.</text>
</comment>
<reference evidence="1 2" key="2">
    <citation type="journal article" date="2022" name="Mol. Ecol. Resour.">
        <title>The genomes of chicory, endive, great burdock and yacon provide insights into Asteraceae paleo-polyploidization history and plant inulin production.</title>
        <authorList>
            <person name="Fan W."/>
            <person name="Wang S."/>
            <person name="Wang H."/>
            <person name="Wang A."/>
            <person name="Jiang F."/>
            <person name="Liu H."/>
            <person name="Zhao H."/>
            <person name="Xu D."/>
            <person name="Zhang Y."/>
        </authorList>
    </citation>
    <scope>NUCLEOTIDE SEQUENCE [LARGE SCALE GENOMIC DNA]</scope>
    <source>
        <strain evidence="2">cv. Yunnan</strain>
        <tissue evidence="1">Leaves</tissue>
    </source>
</reference>
<evidence type="ECO:0000313" key="1">
    <source>
        <dbReference type="EMBL" id="KAI3819440.1"/>
    </source>
</evidence>
<accession>A0ACB9JIR9</accession>
<evidence type="ECO:0000313" key="2">
    <source>
        <dbReference type="Proteomes" id="UP001056120"/>
    </source>
</evidence>
<protein>
    <submittedName>
        <fullName evidence="1">Uncharacterized protein</fullName>
    </submittedName>
</protein>
<sequence length="207" mass="23837">MTASYVQQYKERRTCFHCNEVGHILKNCPYKNKGKQHVIPEKMKQEAKPVVKPVKKPIVHPDSVRPLVKPVVKPVVKPMSQVRQPKVVNQSNASSSRGSRDMTPKVHYKRKFIERRACFHYDMVDPGPPWLGSHCQINDSCLMTQGVQYCVDEKGKGIRFHGQKLTMGPSSEFSSRKRECADKQDEDYNSFDDVKTDDNLLRLMTIF</sequence>
<name>A0ACB9JIR9_9ASTR</name>